<dbReference type="EMBL" id="ML978361">
    <property type="protein sequence ID" value="KAF2023298.1"/>
    <property type="molecule type" value="Genomic_DNA"/>
</dbReference>
<proteinExistence type="predicted"/>
<dbReference type="Pfam" id="PF09224">
    <property type="entry name" value="DUF1961"/>
    <property type="match status" value="1"/>
</dbReference>
<sequence length="118" mass="13489">LWSTIVPAQKLLYRSTFNSSDALARWVAEGPLNATISNNTLDLRGAGGPDDYFVYWLPEVLPDRIRITWEFTPIQEPGLAMFFFGAQDTGPVIRDGRIAFRQMQPLIARYRNLEVWSL</sequence>
<comment type="caution">
    <text evidence="1">The sequence shown here is derived from an EMBL/GenBank/DDBJ whole genome shotgun (WGS) entry which is preliminary data.</text>
</comment>
<name>A0A9P4LFL5_9PLEO</name>
<dbReference type="OrthoDB" id="4264714at2759"/>
<feature type="non-terminal residue" evidence="1">
    <location>
        <position position="1"/>
    </location>
</feature>
<evidence type="ECO:0000313" key="2">
    <source>
        <dbReference type="Proteomes" id="UP000799777"/>
    </source>
</evidence>
<accession>A0A9P4LFL5</accession>
<gene>
    <name evidence="1" type="ORF">EK21DRAFT_81241</name>
</gene>
<dbReference type="InterPro" id="IPR015305">
    <property type="entry name" value="DUF1961"/>
</dbReference>
<keyword evidence="2" id="KW-1185">Reference proteome</keyword>
<reference evidence="1" key="1">
    <citation type="journal article" date="2020" name="Stud. Mycol.">
        <title>101 Dothideomycetes genomes: a test case for predicting lifestyles and emergence of pathogens.</title>
        <authorList>
            <person name="Haridas S."/>
            <person name="Albert R."/>
            <person name="Binder M."/>
            <person name="Bloem J."/>
            <person name="Labutti K."/>
            <person name="Salamov A."/>
            <person name="Andreopoulos B."/>
            <person name="Baker S."/>
            <person name="Barry K."/>
            <person name="Bills G."/>
            <person name="Bluhm B."/>
            <person name="Cannon C."/>
            <person name="Castanera R."/>
            <person name="Culley D."/>
            <person name="Daum C."/>
            <person name="Ezra D."/>
            <person name="Gonzalez J."/>
            <person name="Henrissat B."/>
            <person name="Kuo A."/>
            <person name="Liang C."/>
            <person name="Lipzen A."/>
            <person name="Lutzoni F."/>
            <person name="Magnuson J."/>
            <person name="Mondo S."/>
            <person name="Nolan M."/>
            <person name="Ohm R."/>
            <person name="Pangilinan J."/>
            <person name="Park H.-J."/>
            <person name="Ramirez L."/>
            <person name="Alfaro M."/>
            <person name="Sun H."/>
            <person name="Tritt A."/>
            <person name="Yoshinaga Y."/>
            <person name="Zwiers L.-H."/>
            <person name="Turgeon B."/>
            <person name="Goodwin S."/>
            <person name="Spatafora J."/>
            <person name="Crous P."/>
            <person name="Grigoriev I."/>
        </authorList>
    </citation>
    <scope>NUCLEOTIDE SEQUENCE</scope>
    <source>
        <strain evidence="1">CBS 110217</strain>
    </source>
</reference>
<dbReference type="AlphaFoldDB" id="A0A9P4LFL5"/>
<protein>
    <submittedName>
        <fullName evidence="1">Concanavalin A-like lectin/glucanase</fullName>
    </submittedName>
</protein>
<evidence type="ECO:0000313" key="1">
    <source>
        <dbReference type="EMBL" id="KAF2023298.1"/>
    </source>
</evidence>
<dbReference type="Gene3D" id="2.60.120.200">
    <property type="match status" value="2"/>
</dbReference>
<organism evidence="1 2">
    <name type="scientific">Setomelanomma holmii</name>
    <dbReference type="NCBI Taxonomy" id="210430"/>
    <lineage>
        <taxon>Eukaryota</taxon>
        <taxon>Fungi</taxon>
        <taxon>Dikarya</taxon>
        <taxon>Ascomycota</taxon>
        <taxon>Pezizomycotina</taxon>
        <taxon>Dothideomycetes</taxon>
        <taxon>Pleosporomycetidae</taxon>
        <taxon>Pleosporales</taxon>
        <taxon>Pleosporineae</taxon>
        <taxon>Phaeosphaeriaceae</taxon>
        <taxon>Setomelanomma</taxon>
    </lineage>
</organism>
<dbReference type="SUPFAM" id="SSF49899">
    <property type="entry name" value="Concanavalin A-like lectins/glucanases"/>
    <property type="match status" value="1"/>
</dbReference>
<dbReference type="Proteomes" id="UP000799777">
    <property type="component" value="Unassembled WGS sequence"/>
</dbReference>
<dbReference type="InterPro" id="IPR013320">
    <property type="entry name" value="ConA-like_dom_sf"/>
</dbReference>